<dbReference type="InterPro" id="IPR006439">
    <property type="entry name" value="HAD-SF_hydro_IA"/>
</dbReference>
<name>A0A3G9IR41_9BACL</name>
<protein>
    <submittedName>
        <fullName evidence="1">Uncharacterized protein</fullName>
    </submittedName>
</protein>
<dbReference type="SUPFAM" id="SSF56784">
    <property type="entry name" value="HAD-like"/>
    <property type="match status" value="1"/>
</dbReference>
<dbReference type="KEGG" id="pbk:Back11_26920"/>
<dbReference type="InterPro" id="IPR023214">
    <property type="entry name" value="HAD_sf"/>
</dbReference>
<dbReference type="CDD" id="cd16416">
    <property type="entry name" value="HAD_BsYqeG-like"/>
    <property type="match status" value="1"/>
</dbReference>
<dbReference type="EMBL" id="AP019308">
    <property type="protein sequence ID" value="BBH21347.1"/>
    <property type="molecule type" value="Genomic_DNA"/>
</dbReference>
<dbReference type="Gene3D" id="3.40.50.1000">
    <property type="entry name" value="HAD superfamily/HAD-like"/>
    <property type="match status" value="1"/>
</dbReference>
<dbReference type="RefSeq" id="WP_125657709.1">
    <property type="nucleotide sequence ID" value="NZ_AP019308.1"/>
</dbReference>
<reference evidence="1 2" key="1">
    <citation type="submission" date="2018-11" db="EMBL/GenBank/DDBJ databases">
        <title>Complete genome sequence of Paenibacillus baekrokdamisoli strain KCTC 33723.</title>
        <authorList>
            <person name="Kang S.W."/>
            <person name="Lee K.C."/>
            <person name="Kim K.K."/>
            <person name="Kim J.S."/>
            <person name="Kim D.S."/>
            <person name="Ko S.H."/>
            <person name="Yang S.H."/>
            <person name="Lee J.S."/>
        </authorList>
    </citation>
    <scope>NUCLEOTIDE SEQUENCE [LARGE SCALE GENOMIC DNA]</scope>
    <source>
        <strain evidence="1 2">KCTC 33723</strain>
    </source>
</reference>
<proteinExistence type="predicted"/>
<dbReference type="InterPro" id="IPR006549">
    <property type="entry name" value="HAD-SF_hydro_IIIA"/>
</dbReference>
<dbReference type="NCBIfam" id="TIGR01662">
    <property type="entry name" value="HAD-SF-IIIA"/>
    <property type="match status" value="1"/>
</dbReference>
<sequence length="175" mass="19544">MFERLLPQMRVNTIYNIDLHTLKEQGMKGIITDLDNTLVGAKEALATPELVKWLDDVRDLGFKVVIVSNNNRTRVSKFAEPLGIPFVHAARKPANKAFNKALALLGLPAEQTAVIGDQMMTDVLGGRRMGLFTILVRPISPGDEGVMTRVNRLIEKVALSRLRKKGLWPEEESKK</sequence>
<dbReference type="GO" id="GO:0005737">
    <property type="term" value="C:cytoplasm"/>
    <property type="evidence" value="ECO:0007669"/>
    <property type="project" value="TreeGrafter"/>
</dbReference>
<gene>
    <name evidence="1" type="ORF">Back11_26920</name>
</gene>
<dbReference type="NCBIfam" id="TIGR01549">
    <property type="entry name" value="HAD-SF-IA-v1"/>
    <property type="match status" value="1"/>
</dbReference>
<dbReference type="NCBIfam" id="TIGR01668">
    <property type="entry name" value="YqeG_hyp_ppase"/>
    <property type="match status" value="1"/>
</dbReference>
<dbReference type="PANTHER" id="PTHR19288:SF25">
    <property type="entry name" value="PHOSPHATIDYLGLYCEROPHOSPHATASE GEP4, MITOCHONDRIAL"/>
    <property type="match status" value="1"/>
</dbReference>
<dbReference type="InterPro" id="IPR010021">
    <property type="entry name" value="PGPP1/Gep4"/>
</dbReference>
<organism evidence="1 2">
    <name type="scientific">Paenibacillus baekrokdamisoli</name>
    <dbReference type="NCBI Taxonomy" id="1712516"/>
    <lineage>
        <taxon>Bacteria</taxon>
        <taxon>Bacillati</taxon>
        <taxon>Bacillota</taxon>
        <taxon>Bacilli</taxon>
        <taxon>Bacillales</taxon>
        <taxon>Paenibacillaceae</taxon>
        <taxon>Paenibacillus</taxon>
    </lineage>
</organism>
<accession>A0A3G9IR41</accession>
<dbReference type="AlphaFoldDB" id="A0A3G9IR41"/>
<dbReference type="Pfam" id="PF00702">
    <property type="entry name" value="Hydrolase"/>
    <property type="match status" value="1"/>
</dbReference>
<evidence type="ECO:0000313" key="2">
    <source>
        <dbReference type="Proteomes" id="UP000275368"/>
    </source>
</evidence>
<dbReference type="GO" id="GO:0008962">
    <property type="term" value="F:phosphatidylglycerophosphatase activity"/>
    <property type="evidence" value="ECO:0007669"/>
    <property type="project" value="InterPro"/>
</dbReference>
<dbReference type="OrthoDB" id="9787572at2"/>
<dbReference type="InterPro" id="IPR036412">
    <property type="entry name" value="HAD-like_sf"/>
</dbReference>
<keyword evidence="2" id="KW-1185">Reference proteome</keyword>
<dbReference type="Proteomes" id="UP000275368">
    <property type="component" value="Chromosome"/>
</dbReference>
<evidence type="ECO:0000313" key="1">
    <source>
        <dbReference type="EMBL" id="BBH21347.1"/>
    </source>
</evidence>
<dbReference type="PANTHER" id="PTHR19288">
    <property type="entry name" value="4-NITROPHENYLPHOSPHATASE-RELATED"/>
    <property type="match status" value="1"/>
</dbReference>